<dbReference type="Pfam" id="PF04542">
    <property type="entry name" value="Sigma70_r2"/>
    <property type="match status" value="1"/>
</dbReference>
<dbReference type="GO" id="GO:0016987">
    <property type="term" value="F:sigma factor activity"/>
    <property type="evidence" value="ECO:0007669"/>
    <property type="project" value="UniProtKB-KW"/>
</dbReference>
<dbReference type="InterPro" id="IPR014284">
    <property type="entry name" value="RNA_pol_sigma-70_dom"/>
</dbReference>
<evidence type="ECO:0000313" key="8">
    <source>
        <dbReference type="Proteomes" id="UP001179600"/>
    </source>
</evidence>
<evidence type="ECO:0000256" key="2">
    <source>
        <dbReference type="ARBA" id="ARBA00023015"/>
    </source>
</evidence>
<keyword evidence="4" id="KW-0238">DNA-binding</keyword>
<keyword evidence="2" id="KW-0805">Transcription regulation</keyword>
<dbReference type="RefSeq" id="WP_272163622.1">
    <property type="nucleotide sequence ID" value="NZ_CP116507.1"/>
</dbReference>
<evidence type="ECO:0000256" key="3">
    <source>
        <dbReference type="ARBA" id="ARBA00023082"/>
    </source>
</evidence>
<gene>
    <name evidence="7" type="ORF">PML95_03675</name>
</gene>
<proteinExistence type="inferred from homology"/>
<evidence type="ECO:0000256" key="4">
    <source>
        <dbReference type="ARBA" id="ARBA00023125"/>
    </source>
</evidence>
<keyword evidence="5" id="KW-0804">Transcription</keyword>
<dbReference type="InterPro" id="IPR013325">
    <property type="entry name" value="RNA_pol_sigma_r2"/>
</dbReference>
<dbReference type="GO" id="GO:0003677">
    <property type="term" value="F:DNA binding"/>
    <property type="evidence" value="ECO:0007669"/>
    <property type="project" value="UniProtKB-KW"/>
</dbReference>
<dbReference type="InterPro" id="IPR007627">
    <property type="entry name" value="RNA_pol_sigma70_r2"/>
</dbReference>
<feature type="domain" description="RNA polymerase sigma-70 region 2" evidence="6">
    <location>
        <begin position="23"/>
        <end position="90"/>
    </location>
</feature>
<accession>A0AAE9XM63</accession>
<name>A0AAE9XM63_9ENTE</name>
<dbReference type="EMBL" id="CP116507">
    <property type="protein sequence ID" value="WCG23350.1"/>
    <property type="molecule type" value="Genomic_DNA"/>
</dbReference>
<comment type="similarity">
    <text evidence="1">Belongs to the sigma-70 factor family. ECF subfamily.</text>
</comment>
<evidence type="ECO:0000256" key="5">
    <source>
        <dbReference type="ARBA" id="ARBA00023163"/>
    </source>
</evidence>
<organism evidence="7 8">
    <name type="scientific">Vagococcus lutrae</name>
    <dbReference type="NCBI Taxonomy" id="81947"/>
    <lineage>
        <taxon>Bacteria</taxon>
        <taxon>Bacillati</taxon>
        <taxon>Bacillota</taxon>
        <taxon>Bacilli</taxon>
        <taxon>Lactobacillales</taxon>
        <taxon>Enterococcaceae</taxon>
        <taxon>Vagococcus</taxon>
    </lineage>
</organism>
<evidence type="ECO:0000313" key="7">
    <source>
        <dbReference type="EMBL" id="WCG23350.1"/>
    </source>
</evidence>
<dbReference type="Proteomes" id="UP001179600">
    <property type="component" value="Chromosome"/>
</dbReference>
<evidence type="ECO:0000259" key="6">
    <source>
        <dbReference type="Pfam" id="PF04542"/>
    </source>
</evidence>
<dbReference type="GO" id="GO:0006352">
    <property type="term" value="P:DNA-templated transcription initiation"/>
    <property type="evidence" value="ECO:0007669"/>
    <property type="project" value="InterPro"/>
</dbReference>
<dbReference type="PANTHER" id="PTHR43133">
    <property type="entry name" value="RNA POLYMERASE ECF-TYPE SIGMA FACTO"/>
    <property type="match status" value="1"/>
</dbReference>
<dbReference type="NCBIfam" id="TIGR02937">
    <property type="entry name" value="sigma70-ECF"/>
    <property type="match status" value="1"/>
</dbReference>
<keyword evidence="3" id="KW-0731">Sigma factor</keyword>
<dbReference type="InterPro" id="IPR013324">
    <property type="entry name" value="RNA_pol_sigma_r3/r4-like"/>
</dbReference>
<sequence>MNGKQDELIRRAKDNDGDAFSELFKQYTPIVSNFFHHYYVRDFDWEDWVQEAHIVLYSALHDYDTLFGVHFSAYYKILLKRHLFSLIRRDNAKKRRTNQSLLSIDSDSLYESDKVRCLMSDTIDLEAIDQVIINETIKNMIAKLDKFDQEVFCAYLQGYTLKQISEKYSCSIYKATQILKKIKTRMITLLRDS</sequence>
<dbReference type="InterPro" id="IPR039425">
    <property type="entry name" value="RNA_pol_sigma-70-like"/>
</dbReference>
<evidence type="ECO:0000256" key="1">
    <source>
        <dbReference type="ARBA" id="ARBA00010641"/>
    </source>
</evidence>
<dbReference type="AlphaFoldDB" id="A0AAE9XM63"/>
<dbReference type="SUPFAM" id="SSF88946">
    <property type="entry name" value="Sigma2 domain of RNA polymerase sigma factors"/>
    <property type="match status" value="1"/>
</dbReference>
<dbReference type="Gene3D" id="1.10.1740.10">
    <property type="match status" value="1"/>
</dbReference>
<protein>
    <submittedName>
        <fullName evidence="7">Sigma-70 family RNA polymerase sigma factor</fullName>
    </submittedName>
</protein>
<reference evidence="7" key="1">
    <citation type="submission" date="2023-01" db="EMBL/GenBank/DDBJ databases">
        <title>Oxazolidinone resistance genes in florfenicol resistant enterococci from beef cattle and veal calves at slaughter.</title>
        <authorList>
            <person name="Biggel M."/>
        </authorList>
    </citation>
    <scope>NUCLEOTIDE SEQUENCE</scope>
    <source>
        <strain evidence="7">K204-1</strain>
    </source>
</reference>
<dbReference type="PANTHER" id="PTHR43133:SF8">
    <property type="entry name" value="RNA POLYMERASE SIGMA FACTOR HI_1459-RELATED"/>
    <property type="match status" value="1"/>
</dbReference>
<dbReference type="SUPFAM" id="SSF88659">
    <property type="entry name" value="Sigma3 and sigma4 domains of RNA polymerase sigma factors"/>
    <property type="match status" value="1"/>
</dbReference>